<dbReference type="InterPro" id="IPR003439">
    <property type="entry name" value="ABC_transporter-like_ATP-bd"/>
</dbReference>
<accession>C3JC05</accession>
<evidence type="ECO:0000256" key="7">
    <source>
        <dbReference type="ARBA" id="ARBA00023004"/>
    </source>
</evidence>
<evidence type="ECO:0000313" key="12">
    <source>
        <dbReference type="Proteomes" id="UP000004295"/>
    </source>
</evidence>
<dbReference type="GO" id="GO:0005886">
    <property type="term" value="C:plasma membrane"/>
    <property type="evidence" value="ECO:0007669"/>
    <property type="project" value="UniProtKB-SubCell"/>
</dbReference>
<dbReference type="AlphaFoldDB" id="C3JC05"/>
<evidence type="ECO:0000256" key="6">
    <source>
        <dbReference type="ARBA" id="ARBA00022840"/>
    </source>
</evidence>
<feature type="domain" description="ABC transporter" evidence="10">
    <location>
        <begin position="7"/>
        <end position="247"/>
    </location>
</feature>
<dbReference type="PROSITE" id="PS50893">
    <property type="entry name" value="ABC_TRANSPORTER_2"/>
    <property type="match status" value="1"/>
</dbReference>
<proteinExistence type="predicted"/>
<dbReference type="Proteomes" id="UP000004295">
    <property type="component" value="Unassembled WGS sequence"/>
</dbReference>
<evidence type="ECO:0000256" key="5">
    <source>
        <dbReference type="ARBA" id="ARBA00022741"/>
    </source>
</evidence>
<comment type="caution">
    <text evidence="11">The sequence shown here is derived from an EMBL/GenBank/DDBJ whole genome shotgun (WGS) entry which is preliminary data.</text>
</comment>
<dbReference type="RefSeq" id="WP_004334414.1">
    <property type="nucleotide sequence ID" value="NZ_ACNN01000028.1"/>
</dbReference>
<dbReference type="PANTHER" id="PTHR42771">
    <property type="entry name" value="IRON(3+)-HYDROXAMATE IMPORT ATP-BINDING PROTEIN FHUC"/>
    <property type="match status" value="1"/>
</dbReference>
<dbReference type="InterPro" id="IPR051535">
    <property type="entry name" value="Siderophore_ABC-ATPase"/>
</dbReference>
<keyword evidence="4" id="KW-0410">Iron transport</keyword>
<comment type="subcellular location">
    <subcellularLocation>
        <location evidence="1">Cell membrane</location>
        <topology evidence="1">Peripheral membrane protein</topology>
    </subcellularLocation>
</comment>
<name>C3JC05_POREA</name>
<evidence type="ECO:0000313" key="11">
    <source>
        <dbReference type="EMBL" id="EEN82282.1"/>
    </source>
</evidence>
<dbReference type="EMBL" id="ACNN01000028">
    <property type="protein sequence ID" value="EEN82282.1"/>
    <property type="molecule type" value="Genomic_DNA"/>
</dbReference>
<dbReference type="STRING" id="553175.POREN0001_0143"/>
<dbReference type="GeneID" id="93365861"/>
<dbReference type="eggNOG" id="COG1120">
    <property type="taxonomic scope" value="Bacteria"/>
</dbReference>
<dbReference type="CDD" id="cd03214">
    <property type="entry name" value="ABC_Iron-Siderophores_B12_Hemin"/>
    <property type="match status" value="1"/>
</dbReference>
<sequence>MNKQPSITLEGLSTGYEGRWGEHIVSSQLSASLYRGELTCLLGANGAGKSTLLYTLAGFLPRRSGAITLLDKDFSSYKPKQLAQLIAVVLTEKCNLRNMTAFEMVALGRSPHTGFWGKLMPRDKKIVEESIEAVGITHLRDRMVQTLSDGERQKVMIAKALAQETPIIFLDEPTAFLDFPAKVEVMYLLFRLAHNLKKSIFLSTHDLELALRIADKIWTLDKKEGLRVGTPEDLALDGTLSNFLAGRGIRFDLQTGLFSIERDTKSTIALIGDGQRASMVQKALSRYNIATYPSSEDEVKGEYIKVYPSKFIYGTPGRPEREASNIEALLEIILEK</sequence>
<dbReference type="GO" id="GO:0005524">
    <property type="term" value="F:ATP binding"/>
    <property type="evidence" value="ECO:0007669"/>
    <property type="project" value="UniProtKB-KW"/>
</dbReference>
<evidence type="ECO:0000256" key="8">
    <source>
        <dbReference type="ARBA" id="ARBA00023065"/>
    </source>
</evidence>
<dbReference type="SMART" id="SM00382">
    <property type="entry name" value="AAA"/>
    <property type="match status" value="1"/>
</dbReference>
<organism evidence="11 12">
    <name type="scientific">Porphyromonas endodontalis (strain ATCC 35406 / DSM 24491 / JCM 8526 / CCUG 16442 / BCRC 14492 / NCTC 13058 / HG 370)</name>
    <name type="common">Bacteroides endodontalis</name>
    <dbReference type="NCBI Taxonomy" id="553175"/>
    <lineage>
        <taxon>Bacteria</taxon>
        <taxon>Pseudomonadati</taxon>
        <taxon>Bacteroidota</taxon>
        <taxon>Bacteroidia</taxon>
        <taxon>Bacteroidales</taxon>
        <taxon>Porphyromonadaceae</taxon>
        <taxon>Porphyromonas</taxon>
    </lineage>
</organism>
<evidence type="ECO:0000256" key="2">
    <source>
        <dbReference type="ARBA" id="ARBA00022448"/>
    </source>
</evidence>
<keyword evidence="3" id="KW-1003">Cell membrane</keyword>
<dbReference type="PANTHER" id="PTHR42771:SF2">
    <property type="entry name" value="IRON(3+)-HYDROXAMATE IMPORT ATP-BINDING PROTEIN FHUC"/>
    <property type="match status" value="1"/>
</dbReference>
<evidence type="ECO:0000259" key="10">
    <source>
        <dbReference type="PROSITE" id="PS50893"/>
    </source>
</evidence>
<reference evidence="11 12" key="1">
    <citation type="submission" date="2009-04" db="EMBL/GenBank/DDBJ databases">
        <authorList>
            <person name="Sebastian Y."/>
            <person name="Madupu R."/>
            <person name="Durkin A.S."/>
            <person name="Torralba M."/>
            <person name="Methe B."/>
            <person name="Sutton G.G."/>
            <person name="Strausberg R.L."/>
            <person name="Nelson K.E."/>
        </authorList>
    </citation>
    <scope>NUCLEOTIDE SEQUENCE [LARGE SCALE GENOMIC DNA]</scope>
    <source>
        <strain evidence="12">ATCC 35406 / BCRC 14492 / JCM 8526 / NCTC 13058 / HG 370</strain>
    </source>
</reference>
<keyword evidence="9" id="KW-0472">Membrane</keyword>
<protein>
    <submittedName>
        <fullName evidence="11">ABC transporter, ATP-binding protein</fullName>
    </submittedName>
</protein>
<dbReference type="Pfam" id="PF00005">
    <property type="entry name" value="ABC_tran"/>
    <property type="match status" value="1"/>
</dbReference>
<dbReference type="GO" id="GO:0016887">
    <property type="term" value="F:ATP hydrolysis activity"/>
    <property type="evidence" value="ECO:0007669"/>
    <property type="project" value="InterPro"/>
</dbReference>
<evidence type="ECO:0000256" key="4">
    <source>
        <dbReference type="ARBA" id="ARBA00022496"/>
    </source>
</evidence>
<keyword evidence="2" id="KW-0813">Transport</keyword>
<keyword evidence="7" id="KW-0408">Iron</keyword>
<keyword evidence="12" id="KW-1185">Reference proteome</keyword>
<dbReference type="Gene3D" id="3.40.50.300">
    <property type="entry name" value="P-loop containing nucleotide triphosphate hydrolases"/>
    <property type="match status" value="1"/>
</dbReference>
<dbReference type="GO" id="GO:0006826">
    <property type="term" value="P:iron ion transport"/>
    <property type="evidence" value="ECO:0007669"/>
    <property type="project" value="UniProtKB-KW"/>
</dbReference>
<keyword evidence="8" id="KW-0406">Ion transport</keyword>
<dbReference type="InterPro" id="IPR027417">
    <property type="entry name" value="P-loop_NTPase"/>
</dbReference>
<dbReference type="InterPro" id="IPR003593">
    <property type="entry name" value="AAA+_ATPase"/>
</dbReference>
<keyword evidence="5" id="KW-0547">Nucleotide-binding</keyword>
<evidence type="ECO:0000256" key="9">
    <source>
        <dbReference type="ARBA" id="ARBA00023136"/>
    </source>
</evidence>
<gene>
    <name evidence="11" type="ORF">POREN0001_0143</name>
</gene>
<evidence type="ECO:0000256" key="3">
    <source>
        <dbReference type="ARBA" id="ARBA00022475"/>
    </source>
</evidence>
<evidence type="ECO:0000256" key="1">
    <source>
        <dbReference type="ARBA" id="ARBA00004202"/>
    </source>
</evidence>
<dbReference type="SUPFAM" id="SSF52540">
    <property type="entry name" value="P-loop containing nucleoside triphosphate hydrolases"/>
    <property type="match status" value="1"/>
</dbReference>
<keyword evidence="6 11" id="KW-0067">ATP-binding</keyword>